<keyword evidence="5" id="KW-0732">Signal</keyword>
<evidence type="ECO:0000259" key="6">
    <source>
        <dbReference type="PROSITE" id="PS50835"/>
    </source>
</evidence>
<gene>
    <name evidence="7" type="ORF">niasHS_007630</name>
</gene>
<evidence type="ECO:0000256" key="3">
    <source>
        <dbReference type="SAM" id="MobiDB-lite"/>
    </source>
</evidence>
<evidence type="ECO:0000256" key="2">
    <source>
        <dbReference type="ARBA" id="ARBA00023319"/>
    </source>
</evidence>
<dbReference type="InterPro" id="IPR007110">
    <property type="entry name" value="Ig-like_dom"/>
</dbReference>
<dbReference type="InterPro" id="IPR013151">
    <property type="entry name" value="Immunoglobulin_dom"/>
</dbReference>
<proteinExistence type="predicted"/>
<feature type="chain" id="PRO_5044834249" description="Ig-like domain-containing protein" evidence="5">
    <location>
        <begin position="21"/>
        <end position="584"/>
    </location>
</feature>
<name>A0ABD2JP68_HETSC</name>
<keyword evidence="4" id="KW-0812">Transmembrane</keyword>
<comment type="caution">
    <text evidence="7">The sequence shown here is derived from an EMBL/GenBank/DDBJ whole genome shotgun (WGS) entry which is preliminary data.</text>
</comment>
<dbReference type="PANTHER" id="PTHR10075">
    <property type="entry name" value="BASIGIN RELATED"/>
    <property type="match status" value="1"/>
</dbReference>
<dbReference type="Gene3D" id="2.60.40.10">
    <property type="entry name" value="Immunoglobulins"/>
    <property type="match status" value="2"/>
</dbReference>
<feature type="signal peptide" evidence="5">
    <location>
        <begin position="1"/>
        <end position="20"/>
    </location>
</feature>
<dbReference type="InterPro" id="IPR036116">
    <property type="entry name" value="FN3_sf"/>
</dbReference>
<keyword evidence="2" id="KW-0393">Immunoglobulin domain</keyword>
<sequence length="584" mass="65005">MIHFASHFLFFIVAISLLYASKLDLSIQPKGAGSDQSHYLAPFGSYLSLHCELNATNVNGVSSAIVRDGLQWMRGLRRVDADSLSIFTQTEMDPGGNWVRKTLVIPQMNDHSAGTYRCAYFEHVERHAHIHLIGQINWRLKGNIIGAPLGTPLTVDCGTDGQSNVTVKIMDQSGRAIEESPILDIVGGKIYVTGHEMTIEKLKRSHRGMTIRCFAIRNLPLDDKNAEMTIHTDERNLTVEVWEAPLFAGVDRHFYKQQGAMAVLNWRVIASNPPVLNFTLKKDGKVIGDEENGRRKFSFKIDERGGTIALLNINKVNDEDYGQYTCTAHNGKLSADQHAFLDRPNPPNQPLVWPLQVTNNSVQWHVEEQTKAGQLPVSYFHIVYKAIKRRVQKQQKEESKQNLDGSLENAMAADEEEDNGDFWQQRRRTTEAVDRQSGDEKTIASGDGDWEELKQNASEMTAIRQKNAENEYDIGGLQPFTLYEFTFVAFNEAGSSDPVTMKQETVNDWVPPPREVQNAERHNENVGVSSSSKSVATYISVGLIGFFVLSSFVIAAAYCFIDCGGNASPSSADGKCIATPAPVP</sequence>
<feature type="region of interest" description="Disordered" evidence="3">
    <location>
        <begin position="412"/>
        <end position="451"/>
    </location>
</feature>
<dbReference type="Proteomes" id="UP001620645">
    <property type="component" value="Unassembled WGS sequence"/>
</dbReference>
<dbReference type="InterPro" id="IPR036179">
    <property type="entry name" value="Ig-like_dom_sf"/>
</dbReference>
<organism evidence="7 8">
    <name type="scientific">Heterodera schachtii</name>
    <name type="common">Sugarbeet cyst nematode worm</name>
    <name type="synonym">Tylenchus schachtii</name>
    <dbReference type="NCBI Taxonomy" id="97005"/>
    <lineage>
        <taxon>Eukaryota</taxon>
        <taxon>Metazoa</taxon>
        <taxon>Ecdysozoa</taxon>
        <taxon>Nematoda</taxon>
        <taxon>Chromadorea</taxon>
        <taxon>Rhabditida</taxon>
        <taxon>Tylenchina</taxon>
        <taxon>Tylenchomorpha</taxon>
        <taxon>Tylenchoidea</taxon>
        <taxon>Heteroderidae</taxon>
        <taxon>Heteroderinae</taxon>
        <taxon>Heterodera</taxon>
    </lineage>
</organism>
<dbReference type="PANTHER" id="PTHR10075:SF82">
    <property type="entry name" value="NEURONAL IMMUNOGLOBULIN DOMAIN-CONTAINING PROTEIN RIG-3"/>
    <property type="match status" value="1"/>
</dbReference>
<evidence type="ECO:0000256" key="4">
    <source>
        <dbReference type="SAM" id="Phobius"/>
    </source>
</evidence>
<dbReference type="SUPFAM" id="SSF48726">
    <property type="entry name" value="Immunoglobulin"/>
    <property type="match status" value="1"/>
</dbReference>
<feature type="compositionally biased region" description="Basic and acidic residues" evidence="3">
    <location>
        <begin position="428"/>
        <end position="442"/>
    </location>
</feature>
<keyword evidence="8" id="KW-1185">Reference proteome</keyword>
<dbReference type="InterPro" id="IPR013783">
    <property type="entry name" value="Ig-like_fold"/>
</dbReference>
<dbReference type="GO" id="GO:0048812">
    <property type="term" value="P:neuron projection morphogenesis"/>
    <property type="evidence" value="ECO:0007669"/>
    <property type="project" value="UniProtKB-ARBA"/>
</dbReference>
<keyword evidence="4" id="KW-0472">Membrane</keyword>
<feature type="domain" description="Ig-like" evidence="6">
    <location>
        <begin position="29"/>
        <end position="118"/>
    </location>
</feature>
<keyword evidence="4" id="KW-1133">Transmembrane helix</keyword>
<evidence type="ECO:0000313" key="7">
    <source>
        <dbReference type="EMBL" id="KAL3092421.1"/>
    </source>
</evidence>
<evidence type="ECO:0000256" key="1">
    <source>
        <dbReference type="ARBA" id="ARBA00022737"/>
    </source>
</evidence>
<dbReference type="SUPFAM" id="SSF49265">
    <property type="entry name" value="Fibronectin type III"/>
    <property type="match status" value="1"/>
</dbReference>
<dbReference type="Pfam" id="PF00047">
    <property type="entry name" value="ig"/>
    <property type="match status" value="1"/>
</dbReference>
<dbReference type="CDD" id="cd00063">
    <property type="entry name" value="FN3"/>
    <property type="match status" value="1"/>
</dbReference>
<evidence type="ECO:0000256" key="5">
    <source>
        <dbReference type="SAM" id="SignalP"/>
    </source>
</evidence>
<keyword evidence="1" id="KW-0677">Repeat</keyword>
<dbReference type="InterPro" id="IPR003961">
    <property type="entry name" value="FN3_dom"/>
</dbReference>
<dbReference type="SMART" id="SM00060">
    <property type="entry name" value="FN3"/>
    <property type="match status" value="1"/>
</dbReference>
<dbReference type="AlphaFoldDB" id="A0ABD2JP68"/>
<evidence type="ECO:0000313" key="8">
    <source>
        <dbReference type="Proteomes" id="UP001620645"/>
    </source>
</evidence>
<feature type="transmembrane region" description="Helical" evidence="4">
    <location>
        <begin position="538"/>
        <end position="561"/>
    </location>
</feature>
<reference evidence="7 8" key="1">
    <citation type="submission" date="2024-10" db="EMBL/GenBank/DDBJ databases">
        <authorList>
            <person name="Kim D."/>
        </authorList>
    </citation>
    <scope>NUCLEOTIDE SEQUENCE [LARGE SCALE GENOMIC DNA]</scope>
    <source>
        <strain evidence="7">Taebaek</strain>
    </source>
</reference>
<dbReference type="CDD" id="cd00096">
    <property type="entry name" value="Ig"/>
    <property type="match status" value="1"/>
</dbReference>
<dbReference type="PROSITE" id="PS50835">
    <property type="entry name" value="IG_LIKE"/>
    <property type="match status" value="1"/>
</dbReference>
<dbReference type="EMBL" id="JBICCN010000118">
    <property type="protein sequence ID" value="KAL3092421.1"/>
    <property type="molecule type" value="Genomic_DNA"/>
</dbReference>
<accession>A0ABD2JP68</accession>
<protein>
    <recommendedName>
        <fullName evidence="6">Ig-like domain-containing protein</fullName>
    </recommendedName>
</protein>